<evidence type="ECO:0000256" key="12">
    <source>
        <dbReference type="ARBA" id="ARBA00023295"/>
    </source>
</evidence>
<evidence type="ECO:0000256" key="7">
    <source>
        <dbReference type="ARBA" id="ARBA00022729"/>
    </source>
</evidence>
<dbReference type="EC" id="3.2.1.21" evidence="5"/>
<comment type="similarity">
    <text evidence="4">Belongs to the glycosyl hydrolase 3 family.</text>
</comment>
<dbReference type="InterPro" id="IPR050288">
    <property type="entry name" value="Cellulose_deg_GH3"/>
</dbReference>
<dbReference type="InterPro" id="IPR036962">
    <property type="entry name" value="Glyco_hydro_3_N_sf"/>
</dbReference>
<keyword evidence="11" id="KW-0119">Carbohydrate metabolism</keyword>
<name>A0A0H1BBE4_9EURO</name>
<keyword evidence="12" id="KW-0326">Glycosidase</keyword>
<dbReference type="GO" id="GO:0008422">
    <property type="term" value="F:beta-glucosidase activity"/>
    <property type="evidence" value="ECO:0007669"/>
    <property type="project" value="UniProtKB-EC"/>
</dbReference>
<evidence type="ECO:0000256" key="14">
    <source>
        <dbReference type="ARBA" id="ARBA00041281"/>
    </source>
</evidence>
<comment type="catalytic activity">
    <reaction evidence="1">
        <text>Hydrolysis of terminal, non-reducing beta-D-glucosyl residues with release of beta-D-glucose.</text>
        <dbReference type="EC" id="3.2.1.21"/>
    </reaction>
</comment>
<gene>
    <name evidence="18" type="ORF">EMPG_15854</name>
</gene>
<evidence type="ECO:0000313" key="18">
    <source>
        <dbReference type="EMBL" id="KLJ08700.1"/>
    </source>
</evidence>
<evidence type="ECO:0000259" key="17">
    <source>
        <dbReference type="Pfam" id="PF00933"/>
    </source>
</evidence>
<reference evidence="19" key="1">
    <citation type="journal article" date="2015" name="PLoS Genet.">
        <title>The dynamic genome and transcriptome of the human fungal pathogen Blastomyces and close relative Emmonsia.</title>
        <authorList>
            <person name="Munoz J.F."/>
            <person name="Gauthier G.M."/>
            <person name="Desjardins C.A."/>
            <person name="Gallo J.E."/>
            <person name="Holder J."/>
            <person name="Sullivan T.D."/>
            <person name="Marty A.J."/>
            <person name="Carmen J.C."/>
            <person name="Chen Z."/>
            <person name="Ding L."/>
            <person name="Gujja S."/>
            <person name="Magrini V."/>
            <person name="Misas E."/>
            <person name="Mitreva M."/>
            <person name="Priest M."/>
            <person name="Saif S."/>
            <person name="Whiston E.A."/>
            <person name="Young S."/>
            <person name="Zeng Q."/>
            <person name="Goldman W.E."/>
            <person name="Mardis E.R."/>
            <person name="Taylor J.W."/>
            <person name="McEwen J.G."/>
            <person name="Clay O.K."/>
            <person name="Klein B.S."/>
            <person name="Cuomo C.A."/>
        </authorList>
    </citation>
    <scope>NUCLEOTIDE SEQUENCE [LARGE SCALE GENOMIC DNA]</scope>
    <source>
        <strain evidence="19">UAMH 139</strain>
    </source>
</reference>
<comment type="pathway">
    <text evidence="3">Glycan metabolism; cellulose degradation.</text>
</comment>
<evidence type="ECO:0000256" key="16">
    <source>
        <dbReference type="ARBA" id="ARBA00041804"/>
    </source>
</evidence>
<evidence type="ECO:0000256" key="1">
    <source>
        <dbReference type="ARBA" id="ARBA00000448"/>
    </source>
</evidence>
<proteinExistence type="inferred from homology"/>
<accession>A0A0H1BBE4</accession>
<evidence type="ECO:0000256" key="6">
    <source>
        <dbReference type="ARBA" id="ARBA00022525"/>
    </source>
</evidence>
<dbReference type="SUPFAM" id="SSF51445">
    <property type="entry name" value="(Trans)glycosidases"/>
    <property type="match status" value="1"/>
</dbReference>
<evidence type="ECO:0000256" key="5">
    <source>
        <dbReference type="ARBA" id="ARBA00012744"/>
    </source>
</evidence>
<evidence type="ECO:0000256" key="15">
    <source>
        <dbReference type="ARBA" id="ARBA00041588"/>
    </source>
</evidence>
<dbReference type="OrthoDB" id="416222at2759"/>
<dbReference type="GO" id="GO:0005576">
    <property type="term" value="C:extracellular region"/>
    <property type="evidence" value="ECO:0007669"/>
    <property type="project" value="UniProtKB-SubCell"/>
</dbReference>
<keyword evidence="9" id="KW-0136">Cellulose degradation</keyword>
<keyword evidence="10" id="KW-0325">Glycoprotein</keyword>
<dbReference type="EMBL" id="LDEV01002545">
    <property type="protein sequence ID" value="KLJ08700.1"/>
    <property type="molecule type" value="Genomic_DNA"/>
</dbReference>
<dbReference type="GO" id="GO:0030245">
    <property type="term" value="P:cellulose catabolic process"/>
    <property type="evidence" value="ECO:0007669"/>
    <property type="project" value="UniProtKB-KW"/>
</dbReference>
<keyword evidence="6" id="KW-0964">Secreted</keyword>
<dbReference type="PANTHER" id="PTHR42715:SF28">
    <property type="entry name" value="BETA-GLUCOSIDASE L-RELATED"/>
    <property type="match status" value="1"/>
</dbReference>
<keyword evidence="8" id="KW-0378">Hydrolase</keyword>
<keyword evidence="9" id="KW-0624">Polysaccharide degradation</keyword>
<dbReference type="Pfam" id="PF00933">
    <property type="entry name" value="Glyco_hydro_3"/>
    <property type="match status" value="1"/>
</dbReference>
<dbReference type="PANTHER" id="PTHR42715">
    <property type="entry name" value="BETA-GLUCOSIDASE"/>
    <property type="match status" value="1"/>
</dbReference>
<comment type="caution">
    <text evidence="18">The sequence shown here is derived from an EMBL/GenBank/DDBJ whole genome shotgun (WGS) entry which is preliminary data.</text>
</comment>
<dbReference type="Proteomes" id="UP000053573">
    <property type="component" value="Unassembled WGS sequence"/>
</dbReference>
<dbReference type="Gene3D" id="3.20.20.300">
    <property type="entry name" value="Glycoside hydrolase, family 3, N-terminal domain"/>
    <property type="match status" value="1"/>
</dbReference>
<organism evidence="18 19">
    <name type="scientific">Blastomyces silverae</name>
    <dbReference type="NCBI Taxonomy" id="2060906"/>
    <lineage>
        <taxon>Eukaryota</taxon>
        <taxon>Fungi</taxon>
        <taxon>Dikarya</taxon>
        <taxon>Ascomycota</taxon>
        <taxon>Pezizomycotina</taxon>
        <taxon>Eurotiomycetes</taxon>
        <taxon>Eurotiomycetidae</taxon>
        <taxon>Onygenales</taxon>
        <taxon>Ajellomycetaceae</taxon>
        <taxon>Blastomyces</taxon>
    </lineage>
</organism>
<keyword evidence="19" id="KW-1185">Reference proteome</keyword>
<sequence length="175" mass="19450">MAMGEEARALDGNVQLSPTAGPLGQIPAAGRHWEGFGSIFSWNRHAGDHRGNAEGTGVQACAKHYILTEQEHRRQSMSSNADDRTMHERYVWPFADFVRANVALVMCSYSRVNSVYACENDVIMNCLTKEELNFAHFNKKSENTGLDMAMPGDGMGDGYFLWKPESIQSRESASL</sequence>
<keyword evidence="7" id="KW-0732">Signal</keyword>
<dbReference type="STRING" id="2060906.A0A0H1BBE4"/>
<dbReference type="InterPro" id="IPR017853">
    <property type="entry name" value="GH"/>
</dbReference>
<dbReference type="InterPro" id="IPR001764">
    <property type="entry name" value="Glyco_hydro_3_N"/>
</dbReference>
<evidence type="ECO:0000256" key="11">
    <source>
        <dbReference type="ARBA" id="ARBA00023277"/>
    </source>
</evidence>
<evidence type="ECO:0000256" key="13">
    <source>
        <dbReference type="ARBA" id="ARBA00039570"/>
    </source>
</evidence>
<evidence type="ECO:0000256" key="9">
    <source>
        <dbReference type="ARBA" id="ARBA00023001"/>
    </source>
</evidence>
<feature type="domain" description="Glycoside hydrolase family 3 N-terminal" evidence="17">
    <location>
        <begin position="2"/>
        <end position="134"/>
    </location>
</feature>
<evidence type="ECO:0000256" key="8">
    <source>
        <dbReference type="ARBA" id="ARBA00022801"/>
    </source>
</evidence>
<evidence type="ECO:0000256" key="10">
    <source>
        <dbReference type="ARBA" id="ARBA00023180"/>
    </source>
</evidence>
<evidence type="ECO:0000256" key="2">
    <source>
        <dbReference type="ARBA" id="ARBA00004613"/>
    </source>
</evidence>
<evidence type="ECO:0000256" key="3">
    <source>
        <dbReference type="ARBA" id="ARBA00004987"/>
    </source>
</evidence>
<comment type="subcellular location">
    <subcellularLocation>
        <location evidence="2">Secreted</location>
    </subcellularLocation>
</comment>
<protein>
    <recommendedName>
        <fullName evidence="13">Probable beta-glucosidase L</fullName>
        <ecNumber evidence="5">3.2.1.21</ecNumber>
    </recommendedName>
    <alternativeName>
        <fullName evidence="14">Beta-D-glucoside glucohydrolase L</fullName>
    </alternativeName>
    <alternativeName>
        <fullName evidence="15">Cellobiase L</fullName>
    </alternativeName>
    <alternativeName>
        <fullName evidence="16">Gentiobiase L</fullName>
    </alternativeName>
</protein>
<evidence type="ECO:0000256" key="4">
    <source>
        <dbReference type="ARBA" id="ARBA00005336"/>
    </source>
</evidence>
<evidence type="ECO:0000313" key="19">
    <source>
        <dbReference type="Proteomes" id="UP000053573"/>
    </source>
</evidence>
<dbReference type="AlphaFoldDB" id="A0A0H1BBE4"/>